<dbReference type="GeneID" id="81122105"/>
<comment type="similarity">
    <text evidence="1">Belongs to the universal stress protein A family.</text>
</comment>
<dbReference type="SUPFAM" id="SSF52402">
    <property type="entry name" value="Adenine nucleotide alpha hydrolases-like"/>
    <property type="match status" value="1"/>
</dbReference>
<dbReference type="Gene3D" id="3.40.50.620">
    <property type="entry name" value="HUPs"/>
    <property type="match status" value="1"/>
</dbReference>
<dbReference type="EMBL" id="JBHSZG010000001">
    <property type="protein sequence ID" value="MFC7136335.1"/>
    <property type="molecule type" value="Genomic_DNA"/>
</dbReference>
<dbReference type="PRINTS" id="PR01438">
    <property type="entry name" value="UNVRSLSTRESS"/>
</dbReference>
<evidence type="ECO:0000313" key="4">
    <source>
        <dbReference type="Proteomes" id="UP001596368"/>
    </source>
</evidence>
<feature type="domain" description="UspA" evidence="2">
    <location>
        <begin position="1"/>
        <end position="146"/>
    </location>
</feature>
<sequence>MPRRILVPIDDADHSTKALDHAVAVHGDATLVLCHVVDPTRWISSGDEEELEPFYSKELEKSARARSDDLLAEAAERVREAGVDVETVQLIGGPARSILGYLEDEGDDVDQVVMGSHGRTGLGRMLMGSVAERVTRRSPVPVTVVR</sequence>
<reference evidence="3 4" key="1">
    <citation type="journal article" date="2019" name="Int. J. Syst. Evol. Microbiol.">
        <title>The Global Catalogue of Microorganisms (GCM) 10K type strain sequencing project: providing services to taxonomists for standard genome sequencing and annotation.</title>
        <authorList>
            <consortium name="The Broad Institute Genomics Platform"/>
            <consortium name="The Broad Institute Genome Sequencing Center for Infectious Disease"/>
            <person name="Wu L."/>
            <person name="Ma J."/>
        </authorList>
    </citation>
    <scope>NUCLEOTIDE SEQUENCE [LARGE SCALE GENOMIC DNA]</scope>
    <source>
        <strain evidence="3 4">DT92</strain>
    </source>
</reference>
<dbReference type="Proteomes" id="UP001596368">
    <property type="component" value="Unassembled WGS sequence"/>
</dbReference>
<proteinExistence type="inferred from homology"/>
<dbReference type="AlphaFoldDB" id="A0ABD5XMC9"/>
<comment type="caution">
    <text evidence="3">The sequence shown here is derived from an EMBL/GenBank/DDBJ whole genome shotgun (WGS) entry which is preliminary data.</text>
</comment>
<dbReference type="Pfam" id="PF00582">
    <property type="entry name" value="Usp"/>
    <property type="match status" value="1"/>
</dbReference>
<keyword evidence="4" id="KW-1185">Reference proteome</keyword>
<dbReference type="InterPro" id="IPR006015">
    <property type="entry name" value="Universal_stress_UspA"/>
</dbReference>
<protein>
    <submittedName>
        <fullName evidence="3">Universal stress protein</fullName>
    </submittedName>
</protein>
<accession>A0ABD5XMC9</accession>
<dbReference type="InterPro" id="IPR014729">
    <property type="entry name" value="Rossmann-like_a/b/a_fold"/>
</dbReference>
<organism evidence="3 4">
    <name type="scientific">Halobaculum litoreum</name>
    <dbReference type="NCBI Taxonomy" id="3031998"/>
    <lineage>
        <taxon>Archaea</taxon>
        <taxon>Methanobacteriati</taxon>
        <taxon>Methanobacteriota</taxon>
        <taxon>Stenosarchaea group</taxon>
        <taxon>Halobacteria</taxon>
        <taxon>Halobacteriales</taxon>
        <taxon>Haloferacaceae</taxon>
        <taxon>Halobaculum</taxon>
    </lineage>
</organism>
<dbReference type="RefSeq" id="WP_284012150.1">
    <property type="nucleotide sequence ID" value="NZ_CP126156.1"/>
</dbReference>
<dbReference type="InterPro" id="IPR006016">
    <property type="entry name" value="UspA"/>
</dbReference>
<dbReference type="PANTHER" id="PTHR46268:SF24">
    <property type="entry name" value="UNIVERSAL STRESS PROTEIN"/>
    <property type="match status" value="1"/>
</dbReference>
<name>A0ABD5XMC9_9EURY</name>
<gene>
    <name evidence="3" type="ORF">ACFQRB_06840</name>
</gene>
<dbReference type="CDD" id="cd00293">
    <property type="entry name" value="USP-like"/>
    <property type="match status" value="1"/>
</dbReference>
<evidence type="ECO:0000259" key="2">
    <source>
        <dbReference type="Pfam" id="PF00582"/>
    </source>
</evidence>
<evidence type="ECO:0000313" key="3">
    <source>
        <dbReference type="EMBL" id="MFC7136335.1"/>
    </source>
</evidence>
<dbReference type="PANTHER" id="PTHR46268">
    <property type="entry name" value="STRESS RESPONSE PROTEIN NHAX"/>
    <property type="match status" value="1"/>
</dbReference>
<evidence type="ECO:0000256" key="1">
    <source>
        <dbReference type="ARBA" id="ARBA00008791"/>
    </source>
</evidence>